<evidence type="ECO:0000313" key="4">
    <source>
        <dbReference type="EMBL" id="VFB21074.1"/>
    </source>
</evidence>
<name>A0A449INQ7_PSEFR</name>
<gene>
    <name evidence="4" type="ORF">NCTC10754_03715</name>
</gene>
<proteinExistence type="predicted"/>
<organism evidence="4 5">
    <name type="scientific">Pseudomonas fragi</name>
    <dbReference type="NCBI Taxonomy" id="296"/>
    <lineage>
        <taxon>Bacteria</taxon>
        <taxon>Pseudomonadati</taxon>
        <taxon>Pseudomonadota</taxon>
        <taxon>Gammaproteobacteria</taxon>
        <taxon>Pseudomonadales</taxon>
        <taxon>Pseudomonadaceae</taxon>
        <taxon>Pseudomonas</taxon>
    </lineage>
</organism>
<dbReference type="EMBL" id="CAACYJ010000040">
    <property type="protein sequence ID" value="VFB21074.1"/>
    <property type="molecule type" value="Genomic_DNA"/>
</dbReference>
<dbReference type="Gene3D" id="3.40.630.30">
    <property type="match status" value="1"/>
</dbReference>
<dbReference type="CDD" id="cd04301">
    <property type="entry name" value="NAT_SF"/>
    <property type="match status" value="1"/>
</dbReference>
<keyword evidence="2" id="KW-0012">Acyltransferase</keyword>
<accession>A0A449INQ7</accession>
<dbReference type="RefSeq" id="WP_133144792.1">
    <property type="nucleotide sequence ID" value="NZ_CAACYJ010000040.1"/>
</dbReference>
<dbReference type="SUPFAM" id="SSF55729">
    <property type="entry name" value="Acyl-CoA N-acyltransferases (Nat)"/>
    <property type="match status" value="1"/>
</dbReference>
<dbReference type="PANTHER" id="PTHR43420">
    <property type="entry name" value="ACETYLTRANSFERASE"/>
    <property type="match status" value="1"/>
</dbReference>
<dbReference type="InterPro" id="IPR050680">
    <property type="entry name" value="YpeA/RimI_acetyltransf"/>
</dbReference>
<protein>
    <submittedName>
        <fullName evidence="4">Acetyltransferase, GNAT family</fullName>
    </submittedName>
</protein>
<keyword evidence="1 4" id="KW-0808">Transferase</keyword>
<dbReference type="GO" id="GO:0016747">
    <property type="term" value="F:acyltransferase activity, transferring groups other than amino-acyl groups"/>
    <property type="evidence" value="ECO:0007669"/>
    <property type="project" value="InterPro"/>
</dbReference>
<evidence type="ECO:0000259" key="3">
    <source>
        <dbReference type="PROSITE" id="PS51186"/>
    </source>
</evidence>
<feature type="domain" description="N-acetyltransferase" evidence="3">
    <location>
        <begin position="25"/>
        <end position="157"/>
    </location>
</feature>
<dbReference type="Pfam" id="PF00583">
    <property type="entry name" value="Acetyltransf_1"/>
    <property type="match status" value="1"/>
</dbReference>
<reference evidence="4 5" key="1">
    <citation type="submission" date="2019-02" db="EMBL/GenBank/DDBJ databases">
        <authorList>
            <consortium name="Pathogen Informatics"/>
        </authorList>
    </citation>
    <scope>NUCLEOTIDE SEQUENCE [LARGE SCALE GENOMIC DNA]</scope>
    <source>
        <strain evidence="4 5">3012STDY7103891</strain>
    </source>
</reference>
<dbReference type="Proteomes" id="UP000330809">
    <property type="component" value="Unassembled WGS sequence"/>
</dbReference>
<evidence type="ECO:0000256" key="1">
    <source>
        <dbReference type="ARBA" id="ARBA00022679"/>
    </source>
</evidence>
<evidence type="ECO:0000256" key="2">
    <source>
        <dbReference type="ARBA" id="ARBA00023315"/>
    </source>
</evidence>
<dbReference type="AlphaFoldDB" id="A0A449INQ7"/>
<sequence length="157" mass="17789">MSQYCLLLRKDLRQPLPPAHWPQGFTLVALTEELLQPVHALISLSHTDGTGSIQTLQDWQHGLQHDPEYDPALCFVILLEGQAVAVAQAWTSAYLKDLAVHPHHRGRGLGGALLNHVFAVFRQRREACLDLKVMEHNHNARRLYDKHGMTLIQREAL</sequence>
<evidence type="ECO:0000313" key="5">
    <source>
        <dbReference type="Proteomes" id="UP000330809"/>
    </source>
</evidence>
<dbReference type="InterPro" id="IPR016181">
    <property type="entry name" value="Acyl_CoA_acyltransferase"/>
</dbReference>
<dbReference type="InterPro" id="IPR000182">
    <property type="entry name" value="GNAT_dom"/>
</dbReference>
<dbReference type="PROSITE" id="PS51186">
    <property type="entry name" value="GNAT"/>
    <property type="match status" value="1"/>
</dbReference>